<gene>
    <name evidence="2" type="ORF">FSB73_03290</name>
</gene>
<dbReference type="EMBL" id="CP042434">
    <property type="protein sequence ID" value="QEC70846.1"/>
    <property type="molecule type" value="Genomic_DNA"/>
</dbReference>
<organism evidence="2 3">
    <name type="scientific">Arachidicoccus ginsenosidivorans</name>
    <dbReference type="NCBI Taxonomy" id="496057"/>
    <lineage>
        <taxon>Bacteria</taxon>
        <taxon>Pseudomonadati</taxon>
        <taxon>Bacteroidota</taxon>
        <taxon>Chitinophagia</taxon>
        <taxon>Chitinophagales</taxon>
        <taxon>Chitinophagaceae</taxon>
        <taxon>Arachidicoccus</taxon>
    </lineage>
</organism>
<keyword evidence="3" id="KW-1185">Reference proteome</keyword>
<evidence type="ECO:0000259" key="1">
    <source>
        <dbReference type="Pfam" id="PF18962"/>
    </source>
</evidence>
<dbReference type="OrthoDB" id="9786188at2"/>
<dbReference type="NCBIfam" id="NF041518">
    <property type="entry name" value="choice_anch_Q"/>
    <property type="match status" value="1"/>
</dbReference>
<name>A0A5B8VJR2_9BACT</name>
<dbReference type="Gene3D" id="2.160.20.10">
    <property type="entry name" value="Single-stranded right-handed beta-helix, Pectin lyase-like"/>
    <property type="match status" value="1"/>
</dbReference>
<sequence length="238" mass="25777">MGAITATDNNLTVDPAFADATNGNYQLTAASPCIDAGTPDTTGLNIGTTDLAGSTRVAGSAIDIGAYEFEATLPVKLLVFKGVLGNNRAGFEWRTATEDNFNYFELQKSTDGKTFSTVATVNAKGNNSHYVASVIQVESAAYYRLKMVDRDGRYKFSKIVYLTQAFAADKLPLYPNPAKDYINISISQPTLVQIYNALGILVRTLQMQAGVNRLDIRSLPMGSYFVVAGGEKLKFIKK</sequence>
<dbReference type="Gene3D" id="2.60.40.10">
    <property type="entry name" value="Immunoglobulins"/>
    <property type="match status" value="1"/>
</dbReference>
<dbReference type="AlphaFoldDB" id="A0A5B8VJR2"/>
<dbReference type="Pfam" id="PF18962">
    <property type="entry name" value="Por_Secre_tail"/>
    <property type="match status" value="1"/>
</dbReference>
<dbReference type="InterPro" id="IPR026444">
    <property type="entry name" value="Secre_tail"/>
</dbReference>
<dbReference type="InterPro" id="IPR059226">
    <property type="entry name" value="Choice_anch_Q_dom"/>
</dbReference>
<dbReference type="SUPFAM" id="SSF51126">
    <property type="entry name" value="Pectin lyase-like"/>
    <property type="match status" value="1"/>
</dbReference>
<reference evidence="2 3" key="1">
    <citation type="journal article" date="2017" name="Int. J. Syst. Evol. Microbiol.">
        <title>Arachidicoccus ginsenosidivorans sp. nov., with ginsenoside-converting activity isolated from ginseng cultivating soil.</title>
        <authorList>
            <person name="Siddiqi M.Z."/>
            <person name="Aslam Z."/>
            <person name="Im W.T."/>
        </authorList>
    </citation>
    <scope>NUCLEOTIDE SEQUENCE [LARGE SCALE GENOMIC DNA]</scope>
    <source>
        <strain evidence="2 3">Gsoil 809</strain>
    </source>
</reference>
<dbReference type="InterPro" id="IPR011050">
    <property type="entry name" value="Pectin_lyase_fold/virulence"/>
</dbReference>
<evidence type="ECO:0000313" key="2">
    <source>
        <dbReference type="EMBL" id="QEC70846.1"/>
    </source>
</evidence>
<feature type="domain" description="Secretion system C-terminal sorting" evidence="1">
    <location>
        <begin position="173"/>
        <end position="238"/>
    </location>
</feature>
<dbReference type="InterPro" id="IPR013783">
    <property type="entry name" value="Ig-like_fold"/>
</dbReference>
<proteinExistence type="predicted"/>
<dbReference type="InterPro" id="IPR012334">
    <property type="entry name" value="Pectin_lyas_fold"/>
</dbReference>
<evidence type="ECO:0000313" key="3">
    <source>
        <dbReference type="Proteomes" id="UP000321291"/>
    </source>
</evidence>
<accession>A0A5B8VJR2</accession>
<dbReference type="KEGG" id="agi:FSB73_03290"/>
<dbReference type="NCBIfam" id="TIGR04183">
    <property type="entry name" value="Por_Secre_tail"/>
    <property type="match status" value="1"/>
</dbReference>
<dbReference type="RefSeq" id="WP_146780106.1">
    <property type="nucleotide sequence ID" value="NZ_CP042434.1"/>
</dbReference>
<protein>
    <submittedName>
        <fullName evidence="2">T9SS type A sorting domain-containing protein</fullName>
    </submittedName>
</protein>
<dbReference type="Proteomes" id="UP000321291">
    <property type="component" value="Chromosome"/>
</dbReference>